<keyword evidence="3 5" id="KW-0863">Zinc-finger</keyword>
<evidence type="ECO:0000256" key="4">
    <source>
        <dbReference type="ARBA" id="ARBA00022833"/>
    </source>
</evidence>
<keyword evidence="9" id="KW-1185">Reference proteome</keyword>
<dbReference type="SUPFAM" id="SSF118310">
    <property type="entry name" value="AN1-like Zinc finger"/>
    <property type="match status" value="1"/>
</dbReference>
<dbReference type="PANTHER" id="PTHR10634:SF67">
    <property type="entry name" value="AN1-TYPE ZINC FINGER PROTEIN 3"/>
    <property type="match status" value="1"/>
</dbReference>
<dbReference type="Pfam" id="PF01754">
    <property type="entry name" value="zf-A20"/>
    <property type="match status" value="1"/>
</dbReference>
<dbReference type="AlphaFoldDB" id="A0A484L815"/>
<dbReference type="Proteomes" id="UP000595140">
    <property type="component" value="Unassembled WGS sequence"/>
</dbReference>
<protein>
    <recommendedName>
        <fullName evidence="10">AN1-type domain-containing protein</fullName>
    </recommendedName>
</protein>
<comment type="function">
    <text evidence="1">May be involved in environmental stress response.</text>
</comment>
<keyword evidence="2" id="KW-0479">Metal-binding</keyword>
<feature type="domain" description="AN1-type" evidence="7">
    <location>
        <begin position="97"/>
        <end position="143"/>
    </location>
</feature>
<gene>
    <name evidence="8" type="ORF">CCAM_LOCUS14140</name>
</gene>
<dbReference type="InterPro" id="IPR035896">
    <property type="entry name" value="AN1-like_Znf"/>
</dbReference>
<dbReference type="OrthoDB" id="428577at2759"/>
<evidence type="ECO:0000256" key="5">
    <source>
        <dbReference type="PROSITE-ProRule" id="PRU00449"/>
    </source>
</evidence>
<accession>A0A484L815</accession>
<dbReference type="SMART" id="SM00154">
    <property type="entry name" value="ZnF_AN1"/>
    <property type="match status" value="1"/>
</dbReference>
<dbReference type="PROSITE" id="PS51036">
    <property type="entry name" value="ZF_A20"/>
    <property type="match status" value="1"/>
</dbReference>
<dbReference type="SMART" id="SM00259">
    <property type="entry name" value="ZnF_A20"/>
    <property type="match status" value="1"/>
</dbReference>
<proteinExistence type="predicted"/>
<dbReference type="GO" id="GO:0008270">
    <property type="term" value="F:zinc ion binding"/>
    <property type="evidence" value="ECO:0007669"/>
    <property type="project" value="UniProtKB-KW"/>
</dbReference>
<dbReference type="InterPro" id="IPR000058">
    <property type="entry name" value="Znf_AN1"/>
</dbReference>
<name>A0A484L815_9ASTE</name>
<dbReference type="InterPro" id="IPR002653">
    <property type="entry name" value="Znf_A20"/>
</dbReference>
<evidence type="ECO:0000259" key="7">
    <source>
        <dbReference type="PROSITE" id="PS51039"/>
    </source>
</evidence>
<sequence>MMGSNGNEMDIQAPPPPPPSLCQNGCGFFGTAATGGLCSRCYRDLRARSAVEKLVSTPIFNYRAADSGRDSSTPATDPGVKPEATPIFKWAAGLTDSAQKNRCRSCQRKVGVVGFDCRCGYTFCGTHRYPETHDCTFDFKGKGRNAIAMANPVIKPDKIQRF</sequence>
<evidence type="ECO:0000256" key="1">
    <source>
        <dbReference type="ARBA" id="ARBA00003732"/>
    </source>
</evidence>
<dbReference type="SUPFAM" id="SSF57716">
    <property type="entry name" value="Glucocorticoid receptor-like (DNA-binding domain)"/>
    <property type="match status" value="1"/>
</dbReference>
<feature type="domain" description="A20-type" evidence="6">
    <location>
        <begin position="16"/>
        <end position="50"/>
    </location>
</feature>
<keyword evidence="4" id="KW-0862">Zinc</keyword>
<dbReference type="PROSITE" id="PS51039">
    <property type="entry name" value="ZF_AN1"/>
    <property type="match status" value="1"/>
</dbReference>
<dbReference type="Gene3D" id="1.20.5.4770">
    <property type="match status" value="1"/>
</dbReference>
<dbReference type="FunFam" id="4.10.1110.10:FF:000001">
    <property type="entry name" value="Zinc finger AN1-type containing 6"/>
    <property type="match status" value="1"/>
</dbReference>
<evidence type="ECO:0008006" key="10">
    <source>
        <dbReference type="Google" id="ProtNLM"/>
    </source>
</evidence>
<dbReference type="InterPro" id="IPR050652">
    <property type="entry name" value="AN1_A20_ZnFinger"/>
</dbReference>
<reference evidence="8 9" key="1">
    <citation type="submission" date="2018-04" db="EMBL/GenBank/DDBJ databases">
        <authorList>
            <person name="Vogel A."/>
        </authorList>
    </citation>
    <scope>NUCLEOTIDE SEQUENCE [LARGE SCALE GENOMIC DNA]</scope>
</reference>
<evidence type="ECO:0000256" key="3">
    <source>
        <dbReference type="ARBA" id="ARBA00022771"/>
    </source>
</evidence>
<evidence type="ECO:0000313" key="9">
    <source>
        <dbReference type="Proteomes" id="UP000595140"/>
    </source>
</evidence>
<dbReference type="Gene3D" id="4.10.1110.10">
    <property type="entry name" value="AN1-like Zinc finger"/>
    <property type="match status" value="1"/>
</dbReference>
<evidence type="ECO:0000256" key="2">
    <source>
        <dbReference type="ARBA" id="ARBA00022723"/>
    </source>
</evidence>
<organism evidence="8 9">
    <name type="scientific">Cuscuta campestris</name>
    <dbReference type="NCBI Taxonomy" id="132261"/>
    <lineage>
        <taxon>Eukaryota</taxon>
        <taxon>Viridiplantae</taxon>
        <taxon>Streptophyta</taxon>
        <taxon>Embryophyta</taxon>
        <taxon>Tracheophyta</taxon>
        <taxon>Spermatophyta</taxon>
        <taxon>Magnoliopsida</taxon>
        <taxon>eudicotyledons</taxon>
        <taxon>Gunneridae</taxon>
        <taxon>Pentapetalae</taxon>
        <taxon>asterids</taxon>
        <taxon>lamiids</taxon>
        <taxon>Solanales</taxon>
        <taxon>Convolvulaceae</taxon>
        <taxon>Cuscuteae</taxon>
        <taxon>Cuscuta</taxon>
        <taxon>Cuscuta subgen. Grammica</taxon>
        <taxon>Cuscuta sect. Cleistogrammica</taxon>
    </lineage>
</organism>
<dbReference type="PANTHER" id="PTHR10634">
    <property type="entry name" value="AN1-TYPE ZINC FINGER PROTEIN"/>
    <property type="match status" value="1"/>
</dbReference>
<dbReference type="GO" id="GO:0003677">
    <property type="term" value="F:DNA binding"/>
    <property type="evidence" value="ECO:0007669"/>
    <property type="project" value="InterPro"/>
</dbReference>
<dbReference type="Pfam" id="PF01428">
    <property type="entry name" value="zf-AN1"/>
    <property type="match status" value="1"/>
</dbReference>
<dbReference type="EMBL" id="OOIL02001115">
    <property type="protein sequence ID" value="VFQ72364.1"/>
    <property type="molecule type" value="Genomic_DNA"/>
</dbReference>
<evidence type="ECO:0000259" key="6">
    <source>
        <dbReference type="PROSITE" id="PS51036"/>
    </source>
</evidence>
<evidence type="ECO:0000313" key="8">
    <source>
        <dbReference type="EMBL" id="VFQ72364.1"/>
    </source>
</evidence>